<gene>
    <name evidence="2" type="ORF">DOTSEDRAFT_107533</name>
</gene>
<feature type="transmembrane region" description="Helical" evidence="1">
    <location>
        <begin position="273"/>
        <end position="295"/>
    </location>
</feature>
<dbReference type="AlphaFoldDB" id="M2XG39"/>
<feature type="transmembrane region" description="Helical" evidence="1">
    <location>
        <begin position="38"/>
        <end position="54"/>
    </location>
</feature>
<proteinExistence type="predicted"/>
<name>M2XG39_DOTSN</name>
<accession>M2XG39</accession>
<keyword evidence="1" id="KW-0812">Transmembrane</keyword>
<dbReference type="eggNOG" id="ENOG502RYB9">
    <property type="taxonomic scope" value="Eukaryota"/>
</dbReference>
<organism evidence="2 3">
    <name type="scientific">Dothistroma septosporum (strain NZE10 / CBS 128990)</name>
    <name type="common">Red band needle blight fungus</name>
    <name type="synonym">Mycosphaerella pini</name>
    <dbReference type="NCBI Taxonomy" id="675120"/>
    <lineage>
        <taxon>Eukaryota</taxon>
        <taxon>Fungi</taxon>
        <taxon>Dikarya</taxon>
        <taxon>Ascomycota</taxon>
        <taxon>Pezizomycotina</taxon>
        <taxon>Dothideomycetes</taxon>
        <taxon>Dothideomycetidae</taxon>
        <taxon>Mycosphaerellales</taxon>
        <taxon>Mycosphaerellaceae</taxon>
        <taxon>Dothistroma</taxon>
    </lineage>
</organism>
<evidence type="ECO:0000313" key="2">
    <source>
        <dbReference type="EMBL" id="EME38036.1"/>
    </source>
</evidence>
<dbReference type="PANTHER" id="PTHR42101:SF1">
    <property type="entry name" value="LOW TEMPERATURE REQUIREMENT A"/>
    <property type="match status" value="1"/>
</dbReference>
<feature type="transmembrane region" description="Helical" evidence="1">
    <location>
        <begin position="129"/>
        <end position="150"/>
    </location>
</feature>
<dbReference type="STRING" id="675120.M2XG39"/>
<reference evidence="3" key="1">
    <citation type="journal article" date="2012" name="PLoS Genet.">
        <title>The genomes of the fungal plant pathogens Cladosporium fulvum and Dothistroma septosporum reveal adaptation to different hosts and lifestyles but also signatures of common ancestry.</title>
        <authorList>
            <person name="de Wit P.J.G.M."/>
            <person name="van der Burgt A."/>
            <person name="Oekmen B."/>
            <person name="Stergiopoulos I."/>
            <person name="Abd-Elsalam K.A."/>
            <person name="Aerts A.L."/>
            <person name="Bahkali A.H."/>
            <person name="Beenen H.G."/>
            <person name="Chettri P."/>
            <person name="Cox M.P."/>
            <person name="Datema E."/>
            <person name="de Vries R.P."/>
            <person name="Dhillon B."/>
            <person name="Ganley A.R."/>
            <person name="Griffiths S.A."/>
            <person name="Guo Y."/>
            <person name="Hamelin R.C."/>
            <person name="Henrissat B."/>
            <person name="Kabir M.S."/>
            <person name="Jashni M.K."/>
            <person name="Kema G."/>
            <person name="Klaubauf S."/>
            <person name="Lapidus A."/>
            <person name="Levasseur A."/>
            <person name="Lindquist E."/>
            <person name="Mehrabi R."/>
            <person name="Ohm R.A."/>
            <person name="Owen T.J."/>
            <person name="Salamov A."/>
            <person name="Schwelm A."/>
            <person name="Schijlen E."/>
            <person name="Sun H."/>
            <person name="van den Burg H.A."/>
            <person name="van Ham R.C.H.J."/>
            <person name="Zhang S."/>
            <person name="Goodwin S.B."/>
            <person name="Grigoriev I.V."/>
            <person name="Collemare J."/>
            <person name="Bradshaw R.E."/>
        </authorList>
    </citation>
    <scope>NUCLEOTIDE SEQUENCE [LARGE SCALE GENOMIC DNA]</scope>
    <source>
        <strain evidence="3">NZE10 / CBS 128990</strain>
    </source>
</reference>
<feature type="transmembrane region" description="Helical" evidence="1">
    <location>
        <begin position="204"/>
        <end position="226"/>
    </location>
</feature>
<feature type="transmembrane region" description="Helical" evidence="1">
    <location>
        <begin position="490"/>
        <end position="511"/>
    </location>
</feature>
<feature type="transmembrane region" description="Helical" evidence="1">
    <location>
        <begin position="554"/>
        <end position="572"/>
    </location>
</feature>
<feature type="non-terminal residue" evidence="2">
    <location>
        <position position="1"/>
    </location>
</feature>
<evidence type="ECO:0000313" key="3">
    <source>
        <dbReference type="Proteomes" id="UP000016933"/>
    </source>
</evidence>
<protein>
    <submittedName>
        <fullName evidence="2">Uncharacterized protein</fullName>
    </submittedName>
</protein>
<dbReference type="Pfam" id="PF06772">
    <property type="entry name" value="LtrA"/>
    <property type="match status" value="1"/>
</dbReference>
<feature type="transmembrane region" description="Helical" evidence="1">
    <location>
        <begin position="523"/>
        <end position="542"/>
    </location>
</feature>
<dbReference type="Proteomes" id="UP000016933">
    <property type="component" value="Unassembled WGS sequence"/>
</dbReference>
<keyword evidence="1" id="KW-0472">Membrane</keyword>
<dbReference type="OMA" id="HWFSKSH"/>
<dbReference type="OrthoDB" id="3177213at2759"/>
<reference evidence="2 3" key="2">
    <citation type="journal article" date="2012" name="PLoS Pathog.">
        <title>Diverse lifestyles and strategies of plant pathogenesis encoded in the genomes of eighteen Dothideomycetes fungi.</title>
        <authorList>
            <person name="Ohm R.A."/>
            <person name="Feau N."/>
            <person name="Henrissat B."/>
            <person name="Schoch C.L."/>
            <person name="Horwitz B.A."/>
            <person name="Barry K.W."/>
            <person name="Condon B.J."/>
            <person name="Copeland A.C."/>
            <person name="Dhillon B."/>
            <person name="Glaser F."/>
            <person name="Hesse C.N."/>
            <person name="Kosti I."/>
            <person name="LaButti K."/>
            <person name="Lindquist E.A."/>
            <person name="Lucas S."/>
            <person name="Salamov A.A."/>
            <person name="Bradshaw R.E."/>
            <person name="Ciuffetti L."/>
            <person name="Hamelin R.C."/>
            <person name="Kema G.H.J."/>
            <person name="Lawrence C."/>
            <person name="Scott J.A."/>
            <person name="Spatafora J.W."/>
            <person name="Turgeon B.G."/>
            <person name="de Wit P.J.G.M."/>
            <person name="Zhong S."/>
            <person name="Goodwin S.B."/>
            <person name="Grigoriev I.V."/>
        </authorList>
    </citation>
    <scope>NUCLEOTIDE SEQUENCE [LARGE SCALE GENOMIC DNA]</scope>
    <source>
        <strain evidence="3">NZE10 / CBS 128990</strain>
    </source>
</reference>
<feature type="transmembrane region" description="Helical" evidence="1">
    <location>
        <begin position="238"/>
        <end position="261"/>
    </location>
</feature>
<dbReference type="EMBL" id="KB446548">
    <property type="protein sequence ID" value="EME38036.1"/>
    <property type="molecule type" value="Genomic_DNA"/>
</dbReference>
<evidence type="ECO:0000256" key="1">
    <source>
        <dbReference type="SAM" id="Phobius"/>
    </source>
</evidence>
<sequence length="578" mass="65481">NNDSDNDDKTPCESPCRDKSCIRCPDFRRFTKATDLELFYDLFFVANLTVFTYVHEINDCNTLEQYVGFFSILWFTWYQVSMYDVRFAMDSVLERVFKAVQFLVMMGFAICASDFRVGEQATSDNEDEVANAMIYLRALTIVLFISRMVLMIQYLQTLWFARHFHRARTALAVIAGVYFVAGFVYLGMYWTLHLDSNGRNHTYIIWYVFSLTETIAVTATSCYWRNISFDGTHLVERMSLLTLIILGEGAIATAKACLYIVYAEDAFSFTGSVAAVVFCAVLNLYFLYMIYFDWIHEETFGTIRQQIWSVLHFPLHAALVLAVEGASQCITWTAATVRKKQLVNGVLDISDVLLASNGSVMATWNQAAADLSEEADSLLTIKLRRSDELSSTVAALGYYHQVNASVIPTILNGTANPEAGGNAIWWITGVLYNAIYEIGGFYAPESPEVTQQSIDYLTEPLDFSAYPLNYWRDNAEENISKSFNVFTLTFVYFFIATGVFVIMCAVLAMLNRGRHTQYFWTRLAPMVFLGLALALMSTMIVADQTIRHFLQGPWILPTITFTLFAIVVLNSVKLPSPK</sequence>
<dbReference type="HOGENOM" id="CLU_016136_2_0_1"/>
<feature type="transmembrane region" description="Helical" evidence="1">
    <location>
        <begin position="66"/>
        <end position="85"/>
    </location>
</feature>
<keyword evidence="1" id="KW-1133">Transmembrane helix</keyword>
<feature type="transmembrane region" description="Helical" evidence="1">
    <location>
        <begin position="170"/>
        <end position="192"/>
    </location>
</feature>
<dbReference type="PANTHER" id="PTHR42101">
    <property type="entry name" value="CHROMOSOME 16, WHOLE GENOME SHOTGUN SEQUENCE"/>
    <property type="match status" value="1"/>
</dbReference>
<dbReference type="InterPro" id="IPR010640">
    <property type="entry name" value="Low_temperature_requirement_A"/>
</dbReference>
<feature type="transmembrane region" description="Helical" evidence="1">
    <location>
        <begin position="97"/>
        <end position="117"/>
    </location>
</feature>
<keyword evidence="3" id="KW-1185">Reference proteome</keyword>
<feature type="non-terminal residue" evidence="2">
    <location>
        <position position="578"/>
    </location>
</feature>